<dbReference type="Gene3D" id="1.20.1250.20">
    <property type="entry name" value="MFS general substrate transporter like domains"/>
    <property type="match status" value="1"/>
</dbReference>
<dbReference type="WBParaSite" id="L893_g8039.t1">
    <property type="protein sequence ID" value="L893_g8039.t1"/>
    <property type="gene ID" value="L893_g8039"/>
</dbReference>
<reference evidence="3" key="1">
    <citation type="submission" date="2016-11" db="UniProtKB">
        <authorList>
            <consortium name="WormBaseParasite"/>
        </authorList>
    </citation>
    <scope>IDENTIFICATION</scope>
</reference>
<keyword evidence="1" id="KW-1133">Transmembrane helix</keyword>
<dbReference type="AlphaFoldDB" id="A0A1I8AQ68"/>
<accession>A0A1I8AQ68</accession>
<evidence type="ECO:0000256" key="1">
    <source>
        <dbReference type="SAM" id="Phobius"/>
    </source>
</evidence>
<feature type="transmembrane region" description="Helical" evidence="1">
    <location>
        <begin position="66"/>
        <end position="85"/>
    </location>
</feature>
<feature type="transmembrane region" description="Helical" evidence="1">
    <location>
        <begin position="97"/>
        <end position="121"/>
    </location>
</feature>
<feature type="transmembrane region" description="Helical" evidence="1">
    <location>
        <begin position="127"/>
        <end position="146"/>
    </location>
</feature>
<keyword evidence="2" id="KW-1185">Reference proteome</keyword>
<organism evidence="2 3">
    <name type="scientific">Steinernema glaseri</name>
    <dbReference type="NCBI Taxonomy" id="37863"/>
    <lineage>
        <taxon>Eukaryota</taxon>
        <taxon>Metazoa</taxon>
        <taxon>Ecdysozoa</taxon>
        <taxon>Nematoda</taxon>
        <taxon>Chromadorea</taxon>
        <taxon>Rhabditida</taxon>
        <taxon>Tylenchina</taxon>
        <taxon>Panagrolaimomorpha</taxon>
        <taxon>Strongyloidoidea</taxon>
        <taxon>Steinernematidae</taxon>
        <taxon>Steinernema</taxon>
    </lineage>
</organism>
<sequence length="159" mass="16635">MAGLSLAVSQCGSLGNTIIRLPLAIVPIFLVEHCGRRPLMVATQLLALLALVSAVICIYFDAKFGAVVSVSALFFSTSIGIGCLAHFNSTQLAPSSLLLGTVTVLAISESLIKTALLLGFFPLEPSASGSSLATFLLPSVVLLVLISKMYQGPRSDELR</sequence>
<keyword evidence="1" id="KW-0472">Membrane</keyword>
<evidence type="ECO:0000313" key="2">
    <source>
        <dbReference type="Proteomes" id="UP000095287"/>
    </source>
</evidence>
<evidence type="ECO:0000313" key="3">
    <source>
        <dbReference type="WBParaSite" id="L893_g8039.t1"/>
    </source>
</evidence>
<name>A0A1I8AQ68_9BILA</name>
<keyword evidence="1" id="KW-0812">Transmembrane</keyword>
<dbReference type="InterPro" id="IPR036259">
    <property type="entry name" value="MFS_trans_sf"/>
</dbReference>
<feature type="transmembrane region" description="Helical" evidence="1">
    <location>
        <begin position="12"/>
        <end position="31"/>
    </location>
</feature>
<feature type="transmembrane region" description="Helical" evidence="1">
    <location>
        <begin position="38"/>
        <end position="60"/>
    </location>
</feature>
<protein>
    <submittedName>
        <fullName evidence="3">MFS domain-containing protein</fullName>
    </submittedName>
</protein>
<proteinExistence type="predicted"/>
<dbReference type="Proteomes" id="UP000095287">
    <property type="component" value="Unplaced"/>
</dbReference>